<gene>
    <name evidence="6" type="ORF">KAK03_10180</name>
</gene>
<keyword evidence="1" id="KW-0547">Nucleotide-binding</keyword>
<dbReference type="SUPFAM" id="SSF52540">
    <property type="entry name" value="P-loop containing nucleoside triphosphate hydrolases"/>
    <property type="match status" value="2"/>
</dbReference>
<keyword evidence="3" id="KW-0067">ATP-binding</keyword>
<dbReference type="SMART" id="SM00491">
    <property type="entry name" value="HELICc2"/>
    <property type="match status" value="1"/>
</dbReference>
<proteinExistence type="inferred from homology"/>
<evidence type="ECO:0000313" key="6">
    <source>
        <dbReference type="EMBL" id="MBQ0930854.1"/>
    </source>
</evidence>
<dbReference type="GO" id="GO:0016818">
    <property type="term" value="F:hydrolase activity, acting on acid anhydrides, in phosphorus-containing anhydrides"/>
    <property type="evidence" value="ECO:0007669"/>
    <property type="project" value="InterPro"/>
</dbReference>
<comment type="similarity">
    <text evidence="4">Belongs to the helicase family. DinG subfamily.</text>
</comment>
<dbReference type="PROSITE" id="PS51193">
    <property type="entry name" value="HELICASE_ATP_BIND_2"/>
    <property type="match status" value="1"/>
</dbReference>
<dbReference type="InterPro" id="IPR045028">
    <property type="entry name" value="DinG/Rad3-like"/>
</dbReference>
<dbReference type="EMBL" id="JAGQDD010000006">
    <property type="protein sequence ID" value="MBQ0930854.1"/>
    <property type="molecule type" value="Genomic_DNA"/>
</dbReference>
<feature type="domain" description="Helicase ATP-binding" evidence="5">
    <location>
        <begin position="19"/>
        <end position="296"/>
    </location>
</feature>
<dbReference type="Pfam" id="PF13307">
    <property type="entry name" value="Helicase_C_2"/>
    <property type="match status" value="1"/>
</dbReference>
<keyword evidence="6" id="KW-0347">Helicase</keyword>
<dbReference type="InterPro" id="IPR027417">
    <property type="entry name" value="P-loop_NTPase"/>
</dbReference>
<reference evidence="6 7" key="1">
    <citation type="submission" date="2021-04" db="EMBL/GenBank/DDBJ databases">
        <title>The genome sequence of Ideonella sp. 3Y2.</title>
        <authorList>
            <person name="Liu Y."/>
        </authorList>
    </citation>
    <scope>NUCLEOTIDE SEQUENCE [LARGE SCALE GENOMIC DNA]</scope>
    <source>
        <strain evidence="6 7">3Y2</strain>
    </source>
</reference>
<evidence type="ECO:0000256" key="1">
    <source>
        <dbReference type="ARBA" id="ARBA00022741"/>
    </source>
</evidence>
<name>A0A940YJ67_9BURK</name>
<dbReference type="RefSeq" id="WP_210853857.1">
    <property type="nucleotide sequence ID" value="NZ_JAGQDD010000006.1"/>
</dbReference>
<keyword evidence="2" id="KW-0378">Hydrolase</keyword>
<dbReference type="GO" id="GO:0006281">
    <property type="term" value="P:DNA repair"/>
    <property type="evidence" value="ECO:0007669"/>
    <property type="project" value="TreeGrafter"/>
</dbReference>
<organism evidence="6 7">
    <name type="scientific">Ideonella alba</name>
    <dbReference type="NCBI Taxonomy" id="2824118"/>
    <lineage>
        <taxon>Bacteria</taxon>
        <taxon>Pseudomonadati</taxon>
        <taxon>Pseudomonadota</taxon>
        <taxon>Betaproteobacteria</taxon>
        <taxon>Burkholderiales</taxon>
        <taxon>Sphaerotilaceae</taxon>
        <taxon>Ideonella</taxon>
    </lineage>
</organism>
<dbReference type="Proteomes" id="UP000676246">
    <property type="component" value="Unassembled WGS sequence"/>
</dbReference>
<evidence type="ECO:0000256" key="3">
    <source>
        <dbReference type="ARBA" id="ARBA00022840"/>
    </source>
</evidence>
<evidence type="ECO:0000256" key="4">
    <source>
        <dbReference type="ARBA" id="ARBA00038058"/>
    </source>
</evidence>
<keyword evidence="7" id="KW-1185">Reference proteome</keyword>
<sequence length="658" mass="71316">MAEPGLPAAVAQAFAADGALSRAAPGYAPRQQQLEMAQAVAEAIDAQGCLVTEAGTGVGKTFAYLVPVLLSGRRTLVSTATKNLQDQLFLRDLPRLKDALQVPASVALLKGRASYLCRHRLQQAREGATFADRGSIRALARIEQWAQGTRSGDMGELDGLDERSELIPLVTSSRDNCLGGECPEFVNCHLMKARRDAMAADVVVINHHLFFADLSLRDSGVAELLPTVDVAVFDEAHQMVEAGVQFLGQTLGTGQAVDLSRDLVAAGLQHARGLAPWQELSATIELAARELRLAAAQGLPEVRAQLKRRWDEAARDDALGPALDRLAEALRRAAEALEGVVEAAPDLVRLQARAREMGQQCLRFHRECAPERVRWIDLTAHQARLVESPLDIRAMMGEQRAAGSRAWVFTSATLGDEPDLRWFCESAGLDDARRLRVGSPFDYAAHARVYVPPRFPAPGEDGHLTLVGRAAAHCAKALGGRTFVLTTTLRALRVVAEALEAELQTLDAPLQVLVQGSAAKRTLLERFGQGGSVLVGSQSFWEGIDVPGDALQCVLIDKLPFPPPNDPLVEARVRQLKSQGRDAFSEYFIAEAAVSLKQGAGRLIRTEQDKGLLVLCDTRLRDKGYGRRLLAALPPMTPLDSGEEALQWLRTLAEERAA</sequence>
<dbReference type="PANTHER" id="PTHR11472">
    <property type="entry name" value="DNA REPAIR DEAD HELICASE RAD3/XP-D SUBFAMILY MEMBER"/>
    <property type="match status" value="1"/>
</dbReference>
<evidence type="ECO:0000256" key="2">
    <source>
        <dbReference type="ARBA" id="ARBA00022801"/>
    </source>
</evidence>
<accession>A0A940YJ67</accession>
<dbReference type="InterPro" id="IPR006555">
    <property type="entry name" value="ATP-dep_Helicase_C"/>
</dbReference>
<evidence type="ECO:0000259" key="5">
    <source>
        <dbReference type="PROSITE" id="PS51193"/>
    </source>
</evidence>
<dbReference type="Gene3D" id="3.40.50.300">
    <property type="entry name" value="P-loop containing nucleotide triphosphate hydrolases"/>
    <property type="match status" value="2"/>
</dbReference>
<comment type="caution">
    <text evidence="6">The sequence shown here is derived from an EMBL/GenBank/DDBJ whole genome shotgun (WGS) entry which is preliminary data.</text>
</comment>
<dbReference type="InterPro" id="IPR014013">
    <property type="entry name" value="Helic_SF1/SF2_ATP-bd_DinG/Rad3"/>
</dbReference>
<dbReference type="AlphaFoldDB" id="A0A940YJ67"/>
<protein>
    <submittedName>
        <fullName evidence="6">ATP-dependent DNA helicase</fullName>
    </submittedName>
</protein>
<evidence type="ECO:0000313" key="7">
    <source>
        <dbReference type="Proteomes" id="UP000676246"/>
    </source>
</evidence>
<dbReference type="GO" id="GO:0003676">
    <property type="term" value="F:nucleic acid binding"/>
    <property type="evidence" value="ECO:0007669"/>
    <property type="project" value="InterPro"/>
</dbReference>
<dbReference type="GO" id="GO:0003678">
    <property type="term" value="F:DNA helicase activity"/>
    <property type="evidence" value="ECO:0007669"/>
    <property type="project" value="TreeGrafter"/>
</dbReference>
<dbReference type="GO" id="GO:0005524">
    <property type="term" value="F:ATP binding"/>
    <property type="evidence" value="ECO:0007669"/>
    <property type="project" value="UniProtKB-KW"/>
</dbReference>
<dbReference type="PANTHER" id="PTHR11472:SF34">
    <property type="entry name" value="REGULATOR OF TELOMERE ELONGATION HELICASE 1"/>
    <property type="match status" value="1"/>
</dbReference>